<keyword evidence="1" id="KW-1133">Transmembrane helix</keyword>
<dbReference type="KEGG" id="afy:BW247_06710"/>
<feature type="transmembrane region" description="Helical" evidence="1">
    <location>
        <begin position="16"/>
        <end position="39"/>
    </location>
</feature>
<proteinExistence type="predicted"/>
<evidence type="ECO:0000313" key="3">
    <source>
        <dbReference type="Proteomes" id="UP000243807"/>
    </source>
</evidence>
<keyword evidence="3" id="KW-1185">Reference proteome</keyword>
<gene>
    <name evidence="2" type="ORF">BW247_06710</name>
</gene>
<evidence type="ECO:0000313" key="2">
    <source>
        <dbReference type="EMBL" id="APZ42820.1"/>
    </source>
</evidence>
<keyword evidence="1" id="KW-0812">Transmembrane</keyword>
<sequence length="77" mass="8467">MPQHPATPFVRALKQWAPLLVIVVPVAILLYGMFVGFTLQYIEVVWISLAVLCCALAGLGLWLLVLGLRNRRPPDAG</sequence>
<keyword evidence="1" id="KW-0472">Membrane</keyword>
<dbReference type="AlphaFoldDB" id="A0A1P8UG85"/>
<dbReference type="Proteomes" id="UP000243807">
    <property type="component" value="Chromosome"/>
</dbReference>
<dbReference type="STRING" id="1765967.BW247_06710"/>
<dbReference type="RefSeq" id="WP_076836469.1">
    <property type="nucleotide sequence ID" value="NZ_CP019434.1"/>
</dbReference>
<accession>A0A1P8UG85</accession>
<dbReference type="EMBL" id="CP019434">
    <property type="protein sequence ID" value="APZ42820.1"/>
    <property type="molecule type" value="Genomic_DNA"/>
</dbReference>
<feature type="transmembrane region" description="Helical" evidence="1">
    <location>
        <begin position="45"/>
        <end position="68"/>
    </location>
</feature>
<name>A0A1P8UG85_9GAMM</name>
<evidence type="ECO:0000256" key="1">
    <source>
        <dbReference type="SAM" id="Phobius"/>
    </source>
</evidence>
<organism evidence="2 3">
    <name type="scientific">Acidihalobacter ferrooxydans</name>
    <dbReference type="NCBI Taxonomy" id="1765967"/>
    <lineage>
        <taxon>Bacteria</taxon>
        <taxon>Pseudomonadati</taxon>
        <taxon>Pseudomonadota</taxon>
        <taxon>Gammaproteobacteria</taxon>
        <taxon>Chromatiales</taxon>
        <taxon>Ectothiorhodospiraceae</taxon>
        <taxon>Acidihalobacter</taxon>
    </lineage>
</organism>
<reference evidence="2 3" key="1">
    <citation type="submission" date="2017-01" db="EMBL/GenBank/DDBJ databases">
        <title>Draft sequence of Acidihalobacter ferrooxidans strain DSM 14175 (strain V8).</title>
        <authorList>
            <person name="Khaleque H.N."/>
            <person name="Ramsay J.P."/>
            <person name="Murphy R.J.T."/>
            <person name="Kaksonen A.H."/>
            <person name="Boxall N.J."/>
            <person name="Watkin E.L.J."/>
        </authorList>
    </citation>
    <scope>NUCLEOTIDE SEQUENCE [LARGE SCALE GENOMIC DNA]</scope>
    <source>
        <strain evidence="2 3">V8</strain>
    </source>
</reference>
<protein>
    <submittedName>
        <fullName evidence="2">Uncharacterized protein</fullName>
    </submittedName>
</protein>